<dbReference type="OrthoDB" id="2290056at2759"/>
<keyword evidence="2" id="KW-1185">Reference proteome</keyword>
<accession>A0A0L0G044</accession>
<name>A0A0L0G044_9EUKA</name>
<dbReference type="RefSeq" id="XP_014156103.1">
    <property type="nucleotide sequence ID" value="XM_014300628.1"/>
</dbReference>
<dbReference type="EMBL" id="KQ241949">
    <property type="protein sequence ID" value="KNC82201.1"/>
    <property type="molecule type" value="Genomic_DNA"/>
</dbReference>
<sequence>MREQTEAASRRHPQNYETVPYADVVAMQLLFTLVSTTATEWAHVQSTGRYGSKQKLHRNDIRRTIRPFQNLGTTEILPIRYGTKIIDGSLELINLPNGIEIILGQDMMKGLGLYVGGIQTPLAPIDHTELDALLEPLPRRQAPITTESAGARQRSTAELEANVAIVDNAR</sequence>
<dbReference type="eggNOG" id="ENOG502SZN7">
    <property type="taxonomic scope" value="Eukaryota"/>
</dbReference>
<organism evidence="1 2">
    <name type="scientific">Sphaeroforma arctica JP610</name>
    <dbReference type="NCBI Taxonomy" id="667725"/>
    <lineage>
        <taxon>Eukaryota</taxon>
        <taxon>Ichthyosporea</taxon>
        <taxon>Ichthyophonida</taxon>
        <taxon>Sphaeroforma</taxon>
    </lineage>
</organism>
<dbReference type="GeneID" id="25906003"/>
<evidence type="ECO:0000313" key="2">
    <source>
        <dbReference type="Proteomes" id="UP000054560"/>
    </source>
</evidence>
<dbReference type="AlphaFoldDB" id="A0A0L0G044"/>
<protein>
    <submittedName>
        <fullName evidence="1">Uncharacterized protein</fullName>
    </submittedName>
</protein>
<dbReference type="Proteomes" id="UP000054560">
    <property type="component" value="Unassembled WGS sequence"/>
</dbReference>
<gene>
    <name evidence="1" type="ORF">SARC_05499</name>
</gene>
<proteinExistence type="predicted"/>
<reference evidence="1 2" key="1">
    <citation type="submission" date="2011-02" db="EMBL/GenBank/DDBJ databases">
        <title>The Genome Sequence of Sphaeroforma arctica JP610.</title>
        <authorList>
            <consortium name="The Broad Institute Genome Sequencing Platform"/>
            <person name="Russ C."/>
            <person name="Cuomo C."/>
            <person name="Young S.K."/>
            <person name="Zeng Q."/>
            <person name="Gargeya S."/>
            <person name="Alvarado L."/>
            <person name="Berlin A."/>
            <person name="Chapman S.B."/>
            <person name="Chen Z."/>
            <person name="Freedman E."/>
            <person name="Gellesch M."/>
            <person name="Goldberg J."/>
            <person name="Griggs A."/>
            <person name="Gujja S."/>
            <person name="Heilman E."/>
            <person name="Heiman D."/>
            <person name="Howarth C."/>
            <person name="Mehta T."/>
            <person name="Neiman D."/>
            <person name="Pearson M."/>
            <person name="Roberts A."/>
            <person name="Saif S."/>
            <person name="Shea T."/>
            <person name="Shenoy N."/>
            <person name="Sisk P."/>
            <person name="Stolte C."/>
            <person name="Sykes S."/>
            <person name="White J."/>
            <person name="Yandava C."/>
            <person name="Burger G."/>
            <person name="Gray M.W."/>
            <person name="Holland P.W.H."/>
            <person name="King N."/>
            <person name="Lang F.B.F."/>
            <person name="Roger A.J."/>
            <person name="Ruiz-Trillo I."/>
            <person name="Haas B."/>
            <person name="Nusbaum C."/>
            <person name="Birren B."/>
        </authorList>
    </citation>
    <scope>NUCLEOTIDE SEQUENCE [LARGE SCALE GENOMIC DNA]</scope>
    <source>
        <strain evidence="1 2">JP610</strain>
    </source>
</reference>
<evidence type="ECO:0000313" key="1">
    <source>
        <dbReference type="EMBL" id="KNC82201.1"/>
    </source>
</evidence>